<accession>A0A413UW01</accession>
<comment type="caution">
    <text evidence="1">The sequence shown here is derived from an EMBL/GenBank/DDBJ whole genome shotgun (WGS) entry which is preliminary data.</text>
</comment>
<protein>
    <submittedName>
        <fullName evidence="1">Uncharacterized protein</fullName>
    </submittedName>
</protein>
<dbReference type="Proteomes" id="UP000283482">
    <property type="component" value="Unassembled WGS sequence"/>
</dbReference>
<dbReference type="RefSeq" id="WP_117907755.1">
    <property type="nucleotide sequence ID" value="NZ_QSGN01000054.1"/>
</dbReference>
<reference evidence="1 2" key="1">
    <citation type="submission" date="2018-08" db="EMBL/GenBank/DDBJ databases">
        <title>A genome reference for cultivated species of the human gut microbiota.</title>
        <authorList>
            <person name="Zou Y."/>
            <person name="Xue W."/>
            <person name="Luo G."/>
        </authorList>
    </citation>
    <scope>NUCLEOTIDE SEQUENCE [LARGE SCALE GENOMIC DNA]</scope>
    <source>
        <strain evidence="1 2">AM40-34</strain>
    </source>
</reference>
<proteinExistence type="predicted"/>
<dbReference type="AlphaFoldDB" id="A0A413UW01"/>
<evidence type="ECO:0000313" key="1">
    <source>
        <dbReference type="EMBL" id="RHB24093.1"/>
    </source>
</evidence>
<organism evidence="1 2">
    <name type="scientific">Bacteroides stercoris</name>
    <dbReference type="NCBI Taxonomy" id="46506"/>
    <lineage>
        <taxon>Bacteria</taxon>
        <taxon>Pseudomonadati</taxon>
        <taxon>Bacteroidota</taxon>
        <taxon>Bacteroidia</taxon>
        <taxon>Bacteroidales</taxon>
        <taxon>Bacteroidaceae</taxon>
        <taxon>Bacteroides</taxon>
    </lineage>
</organism>
<evidence type="ECO:0000313" key="2">
    <source>
        <dbReference type="Proteomes" id="UP000283482"/>
    </source>
</evidence>
<sequence>MKETLLMKVNPKTLDNLMNELTSAIIQMKDVEPVQNSRFKDEVYTMCVCFQAELLQTIRNVELKNQSSKNTQDNPA</sequence>
<dbReference type="EMBL" id="QSGN01000054">
    <property type="protein sequence ID" value="RHB24093.1"/>
    <property type="molecule type" value="Genomic_DNA"/>
</dbReference>
<name>A0A413UW01_BACSE</name>
<gene>
    <name evidence="1" type="ORF">DW889_15530</name>
</gene>